<dbReference type="PANTHER" id="PTHR43255">
    <property type="entry name" value="IRON-SULFUR-BINDING OXIDOREDUCTASE FADF-RELATED-RELATED"/>
    <property type="match status" value="1"/>
</dbReference>
<dbReference type="SUPFAM" id="SSF46548">
    <property type="entry name" value="alpha-helical ferredoxin"/>
    <property type="match status" value="1"/>
</dbReference>
<dbReference type="InterPro" id="IPR017900">
    <property type="entry name" value="4Fe4S_Fe_S_CS"/>
</dbReference>
<organism evidence="7 8">
    <name type="scientific">Mogibacterium kristiansenii</name>
    <dbReference type="NCBI Taxonomy" id="2606708"/>
    <lineage>
        <taxon>Bacteria</taxon>
        <taxon>Bacillati</taxon>
        <taxon>Bacillota</taxon>
        <taxon>Clostridia</taxon>
        <taxon>Peptostreptococcales</taxon>
        <taxon>Anaerovoracaceae</taxon>
        <taxon>Mogibacterium</taxon>
    </lineage>
</organism>
<evidence type="ECO:0000313" key="8">
    <source>
        <dbReference type="Proteomes" id="UP000469424"/>
    </source>
</evidence>
<dbReference type="InterPro" id="IPR017896">
    <property type="entry name" value="4Fe4S_Fe-S-bd"/>
</dbReference>
<dbReference type="Proteomes" id="UP000469424">
    <property type="component" value="Unassembled WGS sequence"/>
</dbReference>
<dbReference type="PROSITE" id="PS00198">
    <property type="entry name" value="4FE4S_FER_1"/>
    <property type="match status" value="1"/>
</dbReference>
<evidence type="ECO:0000256" key="3">
    <source>
        <dbReference type="ARBA" id="ARBA00023002"/>
    </source>
</evidence>
<gene>
    <name evidence="7" type="ORF">FYJ65_03160</name>
</gene>
<accession>A0A6N7X3Y1</accession>
<evidence type="ECO:0000256" key="4">
    <source>
        <dbReference type="ARBA" id="ARBA00023004"/>
    </source>
</evidence>
<evidence type="ECO:0000259" key="6">
    <source>
        <dbReference type="PROSITE" id="PS51379"/>
    </source>
</evidence>
<dbReference type="GO" id="GO:0051539">
    <property type="term" value="F:4 iron, 4 sulfur cluster binding"/>
    <property type="evidence" value="ECO:0007669"/>
    <property type="project" value="UniProtKB-KW"/>
</dbReference>
<feature type="domain" description="4Fe-4S ferredoxin-type" evidence="6">
    <location>
        <begin position="14"/>
        <end position="44"/>
    </location>
</feature>
<dbReference type="InterPro" id="IPR009051">
    <property type="entry name" value="Helical_ferredxn"/>
</dbReference>
<reference evidence="7 8" key="1">
    <citation type="submission" date="2019-08" db="EMBL/GenBank/DDBJ databases">
        <title>In-depth cultivation of the pig gut microbiome towards novel bacterial diversity and tailored functional studies.</title>
        <authorList>
            <person name="Wylensek D."/>
            <person name="Hitch T.C.A."/>
            <person name="Clavel T."/>
        </authorList>
    </citation>
    <scope>NUCLEOTIDE SEQUENCE [LARGE SCALE GENOMIC DNA]</scope>
    <source>
        <strain evidence="7 8">WCA-MUC-591-APC-4B</strain>
    </source>
</reference>
<dbReference type="GO" id="GO:0005886">
    <property type="term" value="C:plasma membrane"/>
    <property type="evidence" value="ECO:0007669"/>
    <property type="project" value="TreeGrafter"/>
</dbReference>
<protein>
    <submittedName>
        <fullName evidence="7">(Fe-S)-binding protein</fullName>
    </submittedName>
</protein>
<evidence type="ECO:0000256" key="1">
    <source>
        <dbReference type="ARBA" id="ARBA00022485"/>
    </source>
</evidence>
<dbReference type="PANTHER" id="PTHR43255:SF1">
    <property type="entry name" value="IRON-SULFUR-BINDING OXIDOREDUCTASE FADF-RELATED"/>
    <property type="match status" value="1"/>
</dbReference>
<dbReference type="PROSITE" id="PS51379">
    <property type="entry name" value="4FE4S_FER_2"/>
    <property type="match status" value="1"/>
</dbReference>
<comment type="caution">
    <text evidence="7">The sequence shown here is derived from an EMBL/GenBank/DDBJ whole genome shotgun (WGS) entry which is preliminary data.</text>
</comment>
<sequence>MSKFEKWDETCSLESLQNIADACVHCGKCRENCAFLDKYEMDLGDVTKLQEHVYGCFLCGNCDRVCPAGISGRQLFQNLRRMQVRDGKLEEKPYSFVLKEKKDYKFRNYRNATAGRVLFPGCNFPSMFPKTNRKIADLCKAKGIGTVYDCCGKPIAELGLYRDEERIVNRISRELESRDIGEVITTCPNCYYFLKERIPQRVRSIYEVLPELVPEISVPKDIEIQIPCPDRIDREWYDGICKLLGYEPAVTAAEQCCGLGGMASAEEPELAKKFGEGLTSSGLRNTTFCASCAGQYARNGKEIRHVLSLLLGMEEAPTTKTSYLNRVKTKYK</sequence>
<keyword evidence="5" id="KW-0411">Iron-sulfur</keyword>
<dbReference type="GO" id="GO:0046872">
    <property type="term" value="F:metal ion binding"/>
    <property type="evidence" value="ECO:0007669"/>
    <property type="project" value="UniProtKB-KW"/>
</dbReference>
<dbReference type="AlphaFoldDB" id="A0A6N7X3Y1"/>
<dbReference type="EMBL" id="VUNA01000004">
    <property type="protein sequence ID" value="MST70347.1"/>
    <property type="molecule type" value="Genomic_DNA"/>
</dbReference>
<proteinExistence type="predicted"/>
<evidence type="ECO:0000256" key="5">
    <source>
        <dbReference type="ARBA" id="ARBA00023014"/>
    </source>
</evidence>
<dbReference type="Gene3D" id="1.10.1060.10">
    <property type="entry name" value="Alpha-helical ferredoxin"/>
    <property type="match status" value="1"/>
</dbReference>
<keyword evidence="1" id="KW-0004">4Fe-4S</keyword>
<dbReference type="Pfam" id="PF02754">
    <property type="entry name" value="CCG"/>
    <property type="match status" value="2"/>
</dbReference>
<keyword evidence="8" id="KW-1185">Reference proteome</keyword>
<evidence type="ECO:0000256" key="2">
    <source>
        <dbReference type="ARBA" id="ARBA00022723"/>
    </source>
</evidence>
<dbReference type="InterPro" id="IPR051460">
    <property type="entry name" value="HdrC_iron-sulfur_subunit"/>
</dbReference>
<dbReference type="Pfam" id="PF13183">
    <property type="entry name" value="Fer4_8"/>
    <property type="match status" value="1"/>
</dbReference>
<dbReference type="InterPro" id="IPR004017">
    <property type="entry name" value="Cys_rich_dom"/>
</dbReference>
<name>A0A6N7X3Y1_9FIRM</name>
<dbReference type="GO" id="GO:0016491">
    <property type="term" value="F:oxidoreductase activity"/>
    <property type="evidence" value="ECO:0007669"/>
    <property type="project" value="UniProtKB-KW"/>
</dbReference>
<dbReference type="RefSeq" id="WP_154553905.1">
    <property type="nucleotide sequence ID" value="NZ_VUNA01000004.1"/>
</dbReference>
<keyword evidence="2" id="KW-0479">Metal-binding</keyword>
<keyword evidence="3" id="KW-0560">Oxidoreductase</keyword>
<keyword evidence="4" id="KW-0408">Iron</keyword>
<evidence type="ECO:0000313" key="7">
    <source>
        <dbReference type="EMBL" id="MST70347.1"/>
    </source>
</evidence>